<dbReference type="EMBL" id="CAJVQC010066269">
    <property type="protein sequence ID" value="CAG8806259.1"/>
    <property type="molecule type" value="Genomic_DNA"/>
</dbReference>
<protein>
    <submittedName>
        <fullName evidence="1">16731_t:CDS:1</fullName>
    </submittedName>
</protein>
<comment type="caution">
    <text evidence="1">The sequence shown here is derived from an EMBL/GenBank/DDBJ whole genome shotgun (WGS) entry which is preliminary data.</text>
</comment>
<evidence type="ECO:0000313" key="2">
    <source>
        <dbReference type="Proteomes" id="UP000789920"/>
    </source>
</evidence>
<reference evidence="1" key="1">
    <citation type="submission" date="2021-06" db="EMBL/GenBank/DDBJ databases">
        <authorList>
            <person name="Kallberg Y."/>
            <person name="Tangrot J."/>
            <person name="Rosling A."/>
        </authorList>
    </citation>
    <scope>NUCLEOTIDE SEQUENCE</scope>
    <source>
        <strain evidence="1">MA461A</strain>
    </source>
</reference>
<keyword evidence="2" id="KW-1185">Reference proteome</keyword>
<accession>A0ACA9RRU0</accession>
<name>A0ACA9RRU0_9GLOM</name>
<sequence length="96" mass="11719">TARLRRIQIDYQRYVMLTGWEHYALLVMKVKSIEYQIGFEEFVHNACEHDDTKWSRIEKKFLAMQLGLFRLRQALREYRANKNDFNNAEMLEILVY</sequence>
<feature type="non-terminal residue" evidence="1">
    <location>
        <position position="1"/>
    </location>
</feature>
<organism evidence="1 2">
    <name type="scientific">Racocetra persica</name>
    <dbReference type="NCBI Taxonomy" id="160502"/>
    <lineage>
        <taxon>Eukaryota</taxon>
        <taxon>Fungi</taxon>
        <taxon>Fungi incertae sedis</taxon>
        <taxon>Mucoromycota</taxon>
        <taxon>Glomeromycotina</taxon>
        <taxon>Glomeromycetes</taxon>
        <taxon>Diversisporales</taxon>
        <taxon>Gigasporaceae</taxon>
        <taxon>Racocetra</taxon>
    </lineage>
</organism>
<evidence type="ECO:0000313" key="1">
    <source>
        <dbReference type="EMBL" id="CAG8806259.1"/>
    </source>
</evidence>
<gene>
    <name evidence="1" type="ORF">RPERSI_LOCUS22117</name>
</gene>
<feature type="non-terminal residue" evidence="1">
    <location>
        <position position="96"/>
    </location>
</feature>
<dbReference type="Proteomes" id="UP000789920">
    <property type="component" value="Unassembled WGS sequence"/>
</dbReference>
<proteinExistence type="predicted"/>